<dbReference type="InterPro" id="IPR016040">
    <property type="entry name" value="NAD(P)-bd_dom"/>
</dbReference>
<dbReference type="Gene3D" id="3.90.25.10">
    <property type="entry name" value="UDP-galactose 4-epimerase, domain 1"/>
    <property type="match status" value="1"/>
</dbReference>
<dbReference type="Pfam" id="PF13460">
    <property type="entry name" value="NAD_binding_10"/>
    <property type="match status" value="1"/>
</dbReference>
<dbReference type="OrthoDB" id="5510591at2"/>
<dbReference type="PANTHER" id="PTHR47129">
    <property type="entry name" value="QUINONE OXIDOREDUCTASE 2"/>
    <property type="match status" value="1"/>
</dbReference>
<dbReference type="PANTHER" id="PTHR47129:SF1">
    <property type="entry name" value="NMRA-LIKE DOMAIN-CONTAINING PROTEIN"/>
    <property type="match status" value="1"/>
</dbReference>
<name>A0A1H0WBI8_9BURK</name>
<keyword evidence="3" id="KW-1185">Reference proteome</keyword>
<reference evidence="3" key="1">
    <citation type="submission" date="2016-10" db="EMBL/GenBank/DDBJ databases">
        <authorList>
            <person name="Varghese N."/>
            <person name="Submissions S."/>
        </authorList>
    </citation>
    <scope>NUCLEOTIDE SEQUENCE [LARGE SCALE GENOMIC DNA]</scope>
    <source>
        <strain evidence="3">DSM 17101</strain>
    </source>
</reference>
<dbReference type="SUPFAM" id="SSF51735">
    <property type="entry name" value="NAD(P)-binding Rossmann-fold domains"/>
    <property type="match status" value="1"/>
</dbReference>
<dbReference type="Gene3D" id="3.40.50.720">
    <property type="entry name" value="NAD(P)-binding Rossmann-like Domain"/>
    <property type="match status" value="1"/>
</dbReference>
<proteinExistence type="predicted"/>
<dbReference type="InterPro" id="IPR052718">
    <property type="entry name" value="NmrA-type_oxidoreductase"/>
</dbReference>
<dbReference type="EMBL" id="FNJL01000035">
    <property type="protein sequence ID" value="SDP87901.1"/>
    <property type="molecule type" value="Genomic_DNA"/>
</dbReference>
<organism evidence="2 3">
    <name type="scientific">Paracidovorax cattleyae</name>
    <dbReference type="NCBI Taxonomy" id="80868"/>
    <lineage>
        <taxon>Bacteria</taxon>
        <taxon>Pseudomonadati</taxon>
        <taxon>Pseudomonadota</taxon>
        <taxon>Betaproteobacteria</taxon>
        <taxon>Burkholderiales</taxon>
        <taxon>Comamonadaceae</taxon>
        <taxon>Paracidovorax</taxon>
    </lineage>
</organism>
<dbReference type="InterPro" id="IPR036291">
    <property type="entry name" value="NAD(P)-bd_dom_sf"/>
</dbReference>
<dbReference type="RefSeq" id="WP_092838960.1">
    <property type="nucleotide sequence ID" value="NZ_FNJL01000035.1"/>
</dbReference>
<evidence type="ECO:0000259" key="1">
    <source>
        <dbReference type="Pfam" id="PF13460"/>
    </source>
</evidence>
<accession>A0A1H0WBI8</accession>
<evidence type="ECO:0000313" key="3">
    <source>
        <dbReference type="Proteomes" id="UP000199317"/>
    </source>
</evidence>
<evidence type="ECO:0000313" key="2">
    <source>
        <dbReference type="EMBL" id="SDP87901.1"/>
    </source>
</evidence>
<sequence>MTTFAVTGAGGQLGQAVLRRLLQYRAAGDRVVACSREPGRRGLLQADEVRRADFHDPSSLAEAFAGVDRLLLVSIEGDDDQRVRAHAAAAEAAQRAGVRRIVYTSFIDVDSASPSVVARVHRESEAAIRATGCECALLRDGPYLENMALRVATAAREGGVFHLPGGDARLPYIGREDLADAAVAALQADVLGQSVWRLTGPRQVSFGELCDAVGRVVGLPVRYAPMDEESYARELEQQQVPPELRERRLAYARAMREGFMTAQSDDFRRLTGREPDSLEALLPTLDLDAGQRLH</sequence>
<gene>
    <name evidence="2" type="ORF">SAMN04489708_13545</name>
</gene>
<dbReference type="AlphaFoldDB" id="A0A1H0WBI8"/>
<protein>
    <submittedName>
        <fullName evidence="2">NAD(P)H dehydrogenase (Quinone)</fullName>
    </submittedName>
</protein>
<dbReference type="Proteomes" id="UP000199317">
    <property type="component" value="Unassembled WGS sequence"/>
</dbReference>
<feature type="domain" description="NAD(P)-binding" evidence="1">
    <location>
        <begin position="8"/>
        <end position="188"/>
    </location>
</feature>